<feature type="domain" description="Glutaredoxin" evidence="1">
    <location>
        <begin position="2"/>
        <end position="36"/>
    </location>
</feature>
<evidence type="ECO:0000259" key="1">
    <source>
        <dbReference type="Pfam" id="PF00462"/>
    </source>
</evidence>
<reference evidence="2 3" key="1">
    <citation type="submission" date="2022-03" db="EMBL/GenBank/DDBJ databases">
        <title>Novel taxa within the pig intestine.</title>
        <authorList>
            <person name="Wylensek D."/>
            <person name="Bishof K."/>
            <person name="Afrizal A."/>
            <person name="Clavel T."/>
        </authorList>
    </citation>
    <scope>NUCLEOTIDE SEQUENCE [LARGE SCALE GENOMIC DNA]</scope>
    <source>
        <strain evidence="2 3">CLA-KB-P133</strain>
    </source>
</reference>
<name>A0AB35U835_9FIRM</name>
<dbReference type="EMBL" id="JALBUR010000010">
    <property type="protein sequence ID" value="MDX8419565.1"/>
    <property type="molecule type" value="Genomic_DNA"/>
</dbReference>
<accession>A0AB35U835</accession>
<keyword evidence="3" id="KW-1185">Reference proteome</keyword>
<dbReference type="RefSeq" id="WP_108775062.1">
    <property type="nucleotide sequence ID" value="NZ_JALBUR010000010.1"/>
</dbReference>
<dbReference type="PROSITE" id="PS51354">
    <property type="entry name" value="GLUTAREDOXIN_2"/>
    <property type="match status" value="1"/>
</dbReference>
<dbReference type="InterPro" id="IPR002109">
    <property type="entry name" value="Glutaredoxin"/>
</dbReference>
<comment type="caution">
    <text evidence="2">The sequence shown here is derived from an EMBL/GenBank/DDBJ whole genome shotgun (WGS) entry which is preliminary data.</text>
</comment>
<gene>
    <name evidence="2" type="ORF">MOZ60_05615</name>
</gene>
<dbReference type="AlphaFoldDB" id="A0AB35U835"/>
<proteinExistence type="predicted"/>
<dbReference type="Proteomes" id="UP001286174">
    <property type="component" value="Unassembled WGS sequence"/>
</dbReference>
<evidence type="ECO:0000313" key="2">
    <source>
        <dbReference type="EMBL" id="MDX8419565.1"/>
    </source>
</evidence>
<dbReference type="Pfam" id="PF00462">
    <property type="entry name" value="Glutaredoxin"/>
    <property type="match status" value="1"/>
</dbReference>
<dbReference type="InterPro" id="IPR036249">
    <property type="entry name" value="Thioredoxin-like_sf"/>
</dbReference>
<dbReference type="SUPFAM" id="SSF52833">
    <property type="entry name" value="Thioredoxin-like"/>
    <property type="match status" value="1"/>
</dbReference>
<organism evidence="2 3">
    <name type="scientific">Grylomicrobium aquisgranensis</name>
    <dbReference type="NCBI Taxonomy" id="2926318"/>
    <lineage>
        <taxon>Bacteria</taxon>
        <taxon>Bacillati</taxon>
        <taxon>Bacillota</taxon>
        <taxon>Erysipelotrichia</taxon>
        <taxon>Erysipelotrichales</taxon>
        <taxon>Erysipelotrichaceae</taxon>
        <taxon>Grylomicrobium</taxon>
    </lineage>
</organism>
<evidence type="ECO:0000313" key="3">
    <source>
        <dbReference type="Proteomes" id="UP001286174"/>
    </source>
</evidence>
<dbReference type="Gene3D" id="3.40.30.10">
    <property type="entry name" value="Glutaredoxin"/>
    <property type="match status" value="1"/>
</dbReference>
<sequence>MVKVYGSPLCPDCRACKASLDASGITYDFVDVTGSMPNLKAFLAIRDNNSLFDEVRANHSVGIPCLVNEDGSMTLDWEGWMKAHNGKIVQPVEACSLDHKGNC</sequence>
<protein>
    <submittedName>
        <fullName evidence="2">Glutaredoxin</fullName>
    </submittedName>
</protein>